<accession>A0A939BEB3</accession>
<keyword evidence="6" id="KW-1185">Reference proteome</keyword>
<evidence type="ECO:0000313" key="5">
    <source>
        <dbReference type="EMBL" id="MBM6920787.1"/>
    </source>
</evidence>
<dbReference type="InterPro" id="IPR003313">
    <property type="entry name" value="AraC-bd"/>
</dbReference>
<dbReference type="SUPFAM" id="SSF51215">
    <property type="entry name" value="Regulatory protein AraC"/>
    <property type="match status" value="1"/>
</dbReference>
<dbReference type="Gene3D" id="1.10.10.60">
    <property type="entry name" value="Homeodomain-like"/>
    <property type="match status" value="2"/>
</dbReference>
<reference evidence="5" key="1">
    <citation type="submission" date="2020-08" db="EMBL/GenBank/DDBJ databases">
        <authorList>
            <person name="Cejkova D."/>
            <person name="Kubasova T."/>
            <person name="Jahodarova E."/>
            <person name="Rychlik I."/>
        </authorList>
    </citation>
    <scope>NUCLEOTIDE SEQUENCE</scope>
    <source>
        <strain evidence="5">An559</strain>
    </source>
</reference>
<dbReference type="InterPro" id="IPR037923">
    <property type="entry name" value="HTH-like"/>
</dbReference>
<evidence type="ECO:0000259" key="4">
    <source>
        <dbReference type="PROSITE" id="PS01124"/>
    </source>
</evidence>
<dbReference type="InterPro" id="IPR009057">
    <property type="entry name" value="Homeodomain-like_sf"/>
</dbReference>
<dbReference type="PANTHER" id="PTHR43280:SF17">
    <property type="entry name" value="ARAC-TYPE DNA-BINDING DOMAIN-CONTAINING PROTEIN"/>
    <property type="match status" value="1"/>
</dbReference>
<comment type="caution">
    <text evidence="5">The sequence shown here is derived from an EMBL/GenBank/DDBJ whole genome shotgun (WGS) entry which is preliminary data.</text>
</comment>
<dbReference type="RefSeq" id="WP_204446046.1">
    <property type="nucleotide sequence ID" value="NZ_JACJKY010000008.1"/>
</dbReference>
<dbReference type="PANTHER" id="PTHR43280">
    <property type="entry name" value="ARAC-FAMILY TRANSCRIPTIONAL REGULATOR"/>
    <property type="match status" value="1"/>
</dbReference>
<evidence type="ECO:0000256" key="1">
    <source>
        <dbReference type="ARBA" id="ARBA00023015"/>
    </source>
</evidence>
<dbReference type="Pfam" id="PF12833">
    <property type="entry name" value="HTH_18"/>
    <property type="match status" value="1"/>
</dbReference>
<dbReference type="GO" id="GO:0003700">
    <property type="term" value="F:DNA-binding transcription factor activity"/>
    <property type="evidence" value="ECO:0007669"/>
    <property type="project" value="InterPro"/>
</dbReference>
<dbReference type="GO" id="GO:0043565">
    <property type="term" value="F:sequence-specific DNA binding"/>
    <property type="evidence" value="ECO:0007669"/>
    <property type="project" value="InterPro"/>
</dbReference>
<reference evidence="5" key="2">
    <citation type="journal article" date="2021" name="Sci. Rep.">
        <title>The distribution of antibiotic resistance genes in chicken gut microbiota commensals.</title>
        <authorList>
            <person name="Juricova H."/>
            <person name="Matiasovicova J."/>
            <person name="Kubasova T."/>
            <person name="Cejkova D."/>
            <person name="Rychlik I."/>
        </authorList>
    </citation>
    <scope>NUCLEOTIDE SEQUENCE</scope>
    <source>
        <strain evidence="5">An559</strain>
    </source>
</reference>
<keyword evidence="3" id="KW-0804">Transcription</keyword>
<keyword evidence="1" id="KW-0805">Transcription regulation</keyword>
<keyword evidence="2" id="KW-0238">DNA-binding</keyword>
<protein>
    <submittedName>
        <fullName evidence="5">Helix-turn-helix transcriptional regulator</fullName>
    </submittedName>
</protein>
<evidence type="ECO:0000256" key="3">
    <source>
        <dbReference type="ARBA" id="ARBA00023163"/>
    </source>
</evidence>
<dbReference type="PROSITE" id="PS01124">
    <property type="entry name" value="HTH_ARAC_FAMILY_2"/>
    <property type="match status" value="1"/>
</dbReference>
<proteinExistence type="predicted"/>
<evidence type="ECO:0000256" key="2">
    <source>
        <dbReference type="ARBA" id="ARBA00023125"/>
    </source>
</evidence>
<dbReference type="Proteomes" id="UP000774750">
    <property type="component" value="Unassembled WGS sequence"/>
</dbReference>
<name>A0A939BEB3_9FIRM</name>
<dbReference type="SUPFAM" id="SSF46689">
    <property type="entry name" value="Homeodomain-like"/>
    <property type="match status" value="2"/>
</dbReference>
<feature type="domain" description="HTH araC/xylS-type" evidence="4">
    <location>
        <begin position="179"/>
        <end position="277"/>
    </location>
</feature>
<dbReference type="SMART" id="SM00342">
    <property type="entry name" value="HTH_ARAC"/>
    <property type="match status" value="1"/>
</dbReference>
<dbReference type="EMBL" id="JACJKY010000008">
    <property type="protein sequence ID" value="MBM6920787.1"/>
    <property type="molecule type" value="Genomic_DNA"/>
</dbReference>
<dbReference type="Pfam" id="PF02311">
    <property type="entry name" value="AraC_binding"/>
    <property type="match status" value="1"/>
</dbReference>
<evidence type="ECO:0000313" key="6">
    <source>
        <dbReference type="Proteomes" id="UP000774750"/>
    </source>
</evidence>
<dbReference type="InterPro" id="IPR018060">
    <property type="entry name" value="HTH_AraC"/>
</dbReference>
<gene>
    <name evidence="5" type="ORF">H6A12_06445</name>
</gene>
<organism evidence="5 6">
    <name type="scientific">Merdimmobilis hominis</name>
    <dbReference type="NCBI Taxonomy" id="2897707"/>
    <lineage>
        <taxon>Bacteria</taxon>
        <taxon>Bacillati</taxon>
        <taxon>Bacillota</taxon>
        <taxon>Clostridia</taxon>
        <taxon>Eubacteriales</taxon>
        <taxon>Oscillospiraceae</taxon>
        <taxon>Merdimmobilis</taxon>
    </lineage>
</organism>
<sequence>MKPQSFRTVLTQQEHHMQGVPAFGRSSGTDAALPLIPHSHKDKYEIVLLSGGVRCFHADGVDYTIYENNAFFVRPNESHFADRPTKTSGELLWFQLNAEGNLLDLPQQTNDFIQFKLSSCQTRLFCISPAVFSSFQESFKLLLRGDTVSYIKGQALFVYALLSLFEAPKAAQILSPDIDRAKQYIMTHLHEAIDIERLCDQSHRSVASFSEEFERQIGFSPKEYILRAKIEHSKTALVKTQKPFADIAFDYHFSSASYYAILFKRYEGCTPKQYRKKFSKKRGN</sequence>
<dbReference type="AlphaFoldDB" id="A0A939BEB3"/>